<sequence>MAYPNFISKIFSIYMNITLHVKNSYNANSDLDVDILIGGKTYYSLNFLNMDNSNERIVREKQSYNNLKKDECILFVSNFHLTEEDKPTKQFSKIDTLYNKEFNSTDFGFVNHECIWSTFFNFEEYKLSISSCIPIIDFFALYTKGSSLEPELVFDKFNISISIRLNQNFEKICMTHCNDLIKFLKKFDVSYMMPIGNQIILNEKVMQKFTRDKKSFIMNSPMIGDINNLIFNCNE</sequence>
<evidence type="ECO:0000313" key="4">
    <source>
        <dbReference type="WormBase" id="SRAE_2000387500"/>
    </source>
</evidence>
<evidence type="ECO:0000313" key="2">
    <source>
        <dbReference type="Proteomes" id="UP000035682"/>
    </source>
</evidence>
<dbReference type="GeneID" id="36381595"/>
<evidence type="ECO:0000313" key="3">
    <source>
        <dbReference type="WBParaSite" id="SRAE_2000387500.1"/>
    </source>
</evidence>
<reference evidence="1 2" key="1">
    <citation type="submission" date="2014-09" db="EMBL/GenBank/DDBJ databases">
        <authorList>
            <person name="Martin A.A."/>
        </authorList>
    </citation>
    <scope>NUCLEOTIDE SEQUENCE</scope>
    <source>
        <strain evidence="2">ED321</strain>
        <strain evidence="1">ED321 Heterogonic</strain>
    </source>
</reference>
<dbReference type="AlphaFoldDB" id="A0A090LNZ8"/>
<organism evidence="1">
    <name type="scientific">Strongyloides ratti</name>
    <name type="common">Parasitic roundworm</name>
    <dbReference type="NCBI Taxonomy" id="34506"/>
    <lineage>
        <taxon>Eukaryota</taxon>
        <taxon>Metazoa</taxon>
        <taxon>Ecdysozoa</taxon>
        <taxon>Nematoda</taxon>
        <taxon>Chromadorea</taxon>
        <taxon>Rhabditida</taxon>
        <taxon>Tylenchina</taxon>
        <taxon>Panagrolaimomorpha</taxon>
        <taxon>Strongyloidoidea</taxon>
        <taxon>Strongyloididae</taxon>
        <taxon>Strongyloides</taxon>
    </lineage>
</organism>
<evidence type="ECO:0000313" key="1">
    <source>
        <dbReference type="EMBL" id="CEF69225.1"/>
    </source>
</evidence>
<dbReference type="WBParaSite" id="SRAE_2000387500.1">
    <property type="protein sequence ID" value="SRAE_2000387500.1"/>
    <property type="gene ID" value="WBGene00264102"/>
</dbReference>
<dbReference type="Proteomes" id="UP000035682">
    <property type="component" value="Unplaced"/>
</dbReference>
<keyword evidence="2" id="KW-1185">Reference proteome</keyword>
<dbReference type="WormBase" id="SRAE_2000387500">
    <property type="protein sequence ID" value="SRP05126"/>
    <property type="gene ID" value="WBGene00264102"/>
</dbReference>
<dbReference type="EMBL" id="LN609529">
    <property type="protein sequence ID" value="CEF69225.1"/>
    <property type="molecule type" value="Genomic_DNA"/>
</dbReference>
<name>A0A090LNZ8_STRRB</name>
<gene>
    <name evidence="1 3 4" type="ORF">SRAE_2000387500</name>
</gene>
<dbReference type="CTD" id="36381595"/>
<protein>
    <submittedName>
        <fullName evidence="1 3">Uncharacterized protein</fullName>
    </submittedName>
</protein>
<dbReference type="RefSeq" id="XP_024508425.1">
    <property type="nucleotide sequence ID" value="XM_024655121.1"/>
</dbReference>
<accession>A0A090LNZ8</accession>
<reference evidence="3" key="2">
    <citation type="submission" date="2020-12" db="UniProtKB">
        <authorList>
            <consortium name="WormBaseParasite"/>
        </authorList>
    </citation>
    <scope>IDENTIFICATION</scope>
</reference>
<proteinExistence type="predicted"/>